<dbReference type="InterPro" id="IPR011992">
    <property type="entry name" value="EF-hand-dom_pair"/>
</dbReference>
<dbReference type="GO" id="GO:0036444">
    <property type="term" value="P:calcium import into the mitochondrion"/>
    <property type="evidence" value="ECO:0007669"/>
    <property type="project" value="TreeGrafter"/>
</dbReference>
<keyword evidence="9" id="KW-0809">Transit peptide</keyword>
<evidence type="ECO:0000256" key="2">
    <source>
        <dbReference type="ARBA" id="ARBA00004569"/>
    </source>
</evidence>
<dbReference type="SUPFAM" id="SSF47473">
    <property type="entry name" value="EF-hand"/>
    <property type="match status" value="2"/>
</dbReference>
<keyword evidence="11" id="KW-0496">Mitochondrion</keyword>
<comment type="subcellular location">
    <subcellularLocation>
        <location evidence="1">Mitochondrion inner membrane</location>
    </subcellularLocation>
    <subcellularLocation>
        <location evidence="2">Mitochondrion intermembrane space</location>
    </subcellularLocation>
</comment>
<dbReference type="Pfam" id="PF00036">
    <property type="entry name" value="EF-hand_1"/>
    <property type="match status" value="1"/>
</dbReference>
<dbReference type="CDD" id="cd15900">
    <property type="entry name" value="EFh_MICU"/>
    <property type="match status" value="1"/>
</dbReference>
<sequence>MSSWVLLTRPKRIIAVSSAQNLNQRLIFTKSNNPRPYSTSGDLSKKGFRYNGNGSGKKAGISVLESLLRSLFPGLVVVGSSLGLYYGYGISGRDSLVCFADSGARAVENAEDQPKFIFKDTYRRKVFFKYEKRLRLQSPPEKVFEYFASFRSPSGEVFMTPTDLMRAVVPVFPPSEAASVRGGYLKGEKNIPGELCCAPSEFFMLFDTDNDGLVSFPEYIFFVTLLSIPESSFAVAFKMFDLDNDGGIDRQEFQKVMALMRTHNRQGARHRDGLRIGLNVSGSVEDGGLLEYFFGKDGKGRLEHENFVQFLRDLHDEILRLEFAHYDCKSQGTISAIDFALSMVASADISQINKFLDRVDELNNEPNLRDIRITFEEFKNFAELRKRLRPFSLAVFSYGKVNGLLTKQDFQRAASQVCGIPLSDNVVEMVFYIFDTNHDGNLSSDEFLRVLQRREMDNLQQRDGSMKGLISCWLDCTKKGPSSNFVL</sequence>
<evidence type="ECO:0000256" key="7">
    <source>
        <dbReference type="ARBA" id="ARBA00022792"/>
    </source>
</evidence>
<dbReference type="CDD" id="cd00051">
    <property type="entry name" value="EFh"/>
    <property type="match status" value="1"/>
</dbReference>
<dbReference type="GO" id="GO:0005758">
    <property type="term" value="C:mitochondrial intermembrane space"/>
    <property type="evidence" value="ECO:0007669"/>
    <property type="project" value="UniProtKB-SubCell"/>
</dbReference>
<protein>
    <submittedName>
        <fullName evidence="15">OLC1v1038111C2</fullName>
    </submittedName>
</protein>
<evidence type="ECO:0000313" key="16">
    <source>
        <dbReference type="Proteomes" id="UP001161247"/>
    </source>
</evidence>
<dbReference type="Pfam" id="PF13833">
    <property type="entry name" value="EF-hand_8"/>
    <property type="match status" value="1"/>
</dbReference>
<keyword evidence="16" id="KW-1185">Reference proteome</keyword>
<evidence type="ECO:0000256" key="5">
    <source>
        <dbReference type="ARBA" id="ARBA00022723"/>
    </source>
</evidence>
<evidence type="ECO:0000256" key="3">
    <source>
        <dbReference type="ARBA" id="ARBA00022448"/>
    </source>
</evidence>
<keyword evidence="7" id="KW-0999">Mitochondrion inner membrane</keyword>
<dbReference type="InterPro" id="IPR002048">
    <property type="entry name" value="EF_hand_dom"/>
</dbReference>
<evidence type="ECO:0000313" key="15">
    <source>
        <dbReference type="EMBL" id="CAI9100921.1"/>
    </source>
</evidence>
<dbReference type="Proteomes" id="UP001161247">
    <property type="component" value="Chromosome 3"/>
</dbReference>
<keyword evidence="8" id="KW-0106">Calcium</keyword>
<feature type="domain" description="EF-hand" evidence="14">
    <location>
        <begin position="422"/>
        <end position="457"/>
    </location>
</feature>
<dbReference type="PANTHER" id="PTHR12294">
    <property type="entry name" value="EF HAND DOMAIN FAMILY A1,A2-RELATED"/>
    <property type="match status" value="1"/>
</dbReference>
<dbReference type="GO" id="GO:1990246">
    <property type="term" value="C:uniplex complex"/>
    <property type="evidence" value="ECO:0007669"/>
    <property type="project" value="TreeGrafter"/>
</dbReference>
<evidence type="ECO:0000256" key="9">
    <source>
        <dbReference type="ARBA" id="ARBA00022946"/>
    </source>
</evidence>
<evidence type="ECO:0000259" key="14">
    <source>
        <dbReference type="PROSITE" id="PS50222"/>
    </source>
</evidence>
<dbReference type="InterPro" id="IPR018247">
    <property type="entry name" value="EF_Hand_1_Ca_BS"/>
</dbReference>
<evidence type="ECO:0000256" key="12">
    <source>
        <dbReference type="ARBA" id="ARBA00023136"/>
    </source>
</evidence>
<keyword evidence="6" id="KW-0677">Repeat</keyword>
<dbReference type="PANTHER" id="PTHR12294:SF1">
    <property type="entry name" value="CALCIUM UPTAKE PROTEIN 1, MITOCHONDRIAL"/>
    <property type="match status" value="1"/>
</dbReference>
<evidence type="ECO:0000256" key="4">
    <source>
        <dbReference type="ARBA" id="ARBA00022568"/>
    </source>
</evidence>
<comment type="similarity">
    <text evidence="13">Belongs to the MICU1 family. MICU1 subfamily.</text>
</comment>
<evidence type="ECO:0000256" key="6">
    <source>
        <dbReference type="ARBA" id="ARBA00022737"/>
    </source>
</evidence>
<dbReference type="PROSITE" id="PS50222">
    <property type="entry name" value="EF_HAND_2"/>
    <property type="match status" value="2"/>
</dbReference>
<dbReference type="Pfam" id="PF13202">
    <property type="entry name" value="EF-hand_5"/>
    <property type="match status" value="1"/>
</dbReference>
<dbReference type="AlphaFoldDB" id="A0AAV1D010"/>
<evidence type="ECO:0000256" key="10">
    <source>
        <dbReference type="ARBA" id="ARBA00023065"/>
    </source>
</evidence>
<keyword evidence="3" id="KW-0813">Transport</keyword>
<accession>A0AAV1D010</accession>
<evidence type="ECO:0000256" key="13">
    <source>
        <dbReference type="ARBA" id="ARBA00038333"/>
    </source>
</evidence>
<reference evidence="15" key="1">
    <citation type="submission" date="2023-03" db="EMBL/GenBank/DDBJ databases">
        <authorList>
            <person name="Julca I."/>
        </authorList>
    </citation>
    <scope>NUCLEOTIDE SEQUENCE</scope>
</reference>
<evidence type="ECO:0000256" key="11">
    <source>
        <dbReference type="ARBA" id="ARBA00023128"/>
    </source>
</evidence>
<keyword evidence="5" id="KW-0479">Metal-binding</keyword>
<dbReference type="Gene3D" id="1.10.238.10">
    <property type="entry name" value="EF-hand"/>
    <property type="match status" value="3"/>
</dbReference>
<dbReference type="EMBL" id="OX459120">
    <property type="protein sequence ID" value="CAI9100921.1"/>
    <property type="molecule type" value="Genomic_DNA"/>
</dbReference>
<dbReference type="GO" id="GO:0005509">
    <property type="term" value="F:calcium ion binding"/>
    <property type="evidence" value="ECO:0007669"/>
    <property type="project" value="InterPro"/>
</dbReference>
<organism evidence="15 16">
    <name type="scientific">Oldenlandia corymbosa var. corymbosa</name>
    <dbReference type="NCBI Taxonomy" id="529605"/>
    <lineage>
        <taxon>Eukaryota</taxon>
        <taxon>Viridiplantae</taxon>
        <taxon>Streptophyta</taxon>
        <taxon>Embryophyta</taxon>
        <taxon>Tracheophyta</taxon>
        <taxon>Spermatophyta</taxon>
        <taxon>Magnoliopsida</taxon>
        <taxon>eudicotyledons</taxon>
        <taxon>Gunneridae</taxon>
        <taxon>Pentapetalae</taxon>
        <taxon>asterids</taxon>
        <taxon>lamiids</taxon>
        <taxon>Gentianales</taxon>
        <taxon>Rubiaceae</taxon>
        <taxon>Rubioideae</taxon>
        <taxon>Spermacoceae</taxon>
        <taxon>Hedyotis-Oldenlandia complex</taxon>
        <taxon>Oldenlandia</taxon>
    </lineage>
</organism>
<dbReference type="InterPro" id="IPR039800">
    <property type="entry name" value="MICU1/2/3"/>
</dbReference>
<feature type="domain" description="EF-hand" evidence="14">
    <location>
        <begin position="228"/>
        <end position="263"/>
    </location>
</feature>
<evidence type="ECO:0000256" key="1">
    <source>
        <dbReference type="ARBA" id="ARBA00004273"/>
    </source>
</evidence>
<dbReference type="GO" id="GO:0051560">
    <property type="term" value="P:mitochondrial calcium ion homeostasis"/>
    <property type="evidence" value="ECO:0007669"/>
    <property type="project" value="TreeGrafter"/>
</dbReference>
<evidence type="ECO:0000256" key="8">
    <source>
        <dbReference type="ARBA" id="ARBA00022837"/>
    </source>
</evidence>
<keyword evidence="4" id="KW-0109">Calcium transport</keyword>
<keyword evidence="10" id="KW-0406">Ion transport</keyword>
<proteinExistence type="inferred from homology"/>
<gene>
    <name evidence="15" type="ORF">OLC1_LOCUS10629</name>
</gene>
<keyword evidence="12" id="KW-0472">Membrane</keyword>
<dbReference type="SMART" id="SM00054">
    <property type="entry name" value="EFh"/>
    <property type="match status" value="3"/>
</dbReference>
<name>A0AAV1D010_OLDCO</name>
<dbReference type="PROSITE" id="PS00018">
    <property type="entry name" value="EF_HAND_1"/>
    <property type="match status" value="1"/>
</dbReference>